<sequence length="110" mass="12533">MKTSSGFSGRKELLPNRSRNPHDWGLINGLDFTIAFVWLAISANRIVLEFSVFDMLGGKTCLQRQAKFQSLLMSLATARMEIQQNHERPTVVEHLNRLRAVIHIIGEDIE</sequence>
<keyword evidence="3" id="KW-1185">Reference proteome</keyword>
<accession>A0A016UCJ3</accession>
<dbReference type="AlphaFoldDB" id="A0A016UCJ3"/>
<evidence type="ECO:0000256" key="1">
    <source>
        <dbReference type="SAM" id="MobiDB-lite"/>
    </source>
</evidence>
<evidence type="ECO:0000313" key="3">
    <source>
        <dbReference type="Proteomes" id="UP000024635"/>
    </source>
</evidence>
<dbReference type="Proteomes" id="UP000024635">
    <property type="component" value="Unassembled WGS sequence"/>
</dbReference>
<organism evidence="2 3">
    <name type="scientific">Ancylostoma ceylanicum</name>
    <dbReference type="NCBI Taxonomy" id="53326"/>
    <lineage>
        <taxon>Eukaryota</taxon>
        <taxon>Metazoa</taxon>
        <taxon>Ecdysozoa</taxon>
        <taxon>Nematoda</taxon>
        <taxon>Chromadorea</taxon>
        <taxon>Rhabditida</taxon>
        <taxon>Rhabditina</taxon>
        <taxon>Rhabditomorpha</taxon>
        <taxon>Strongyloidea</taxon>
        <taxon>Ancylostomatidae</taxon>
        <taxon>Ancylostomatinae</taxon>
        <taxon>Ancylostoma</taxon>
    </lineage>
</organism>
<protein>
    <submittedName>
        <fullName evidence="2">Uncharacterized protein</fullName>
    </submittedName>
</protein>
<comment type="caution">
    <text evidence="2">The sequence shown here is derived from an EMBL/GenBank/DDBJ whole genome shotgun (WGS) entry which is preliminary data.</text>
</comment>
<gene>
    <name evidence="2" type="primary">Acey_s0047.g1429</name>
    <name evidence="2" type="ORF">Y032_0047g1429</name>
</gene>
<proteinExistence type="predicted"/>
<reference evidence="3" key="1">
    <citation type="journal article" date="2015" name="Nat. Genet.">
        <title>The genome and transcriptome of the zoonotic hookworm Ancylostoma ceylanicum identify infection-specific gene families.</title>
        <authorList>
            <person name="Schwarz E.M."/>
            <person name="Hu Y."/>
            <person name="Antoshechkin I."/>
            <person name="Miller M.M."/>
            <person name="Sternberg P.W."/>
            <person name="Aroian R.V."/>
        </authorList>
    </citation>
    <scope>NUCLEOTIDE SEQUENCE</scope>
    <source>
        <strain evidence="3">HY135</strain>
    </source>
</reference>
<evidence type="ECO:0000313" key="2">
    <source>
        <dbReference type="EMBL" id="EYC12343.1"/>
    </source>
</evidence>
<feature type="region of interest" description="Disordered" evidence="1">
    <location>
        <begin position="1"/>
        <end position="20"/>
    </location>
</feature>
<name>A0A016UCJ3_9BILA</name>
<dbReference type="EMBL" id="JARK01001383">
    <property type="protein sequence ID" value="EYC12343.1"/>
    <property type="molecule type" value="Genomic_DNA"/>
</dbReference>